<accession>D8SWP9</accession>
<feature type="repeat" description="PPR" evidence="2">
    <location>
        <begin position="48"/>
        <end position="78"/>
    </location>
</feature>
<dbReference type="InterPro" id="IPR046960">
    <property type="entry name" value="PPR_At4g14850-like_plant"/>
</dbReference>
<dbReference type="EMBL" id="GL377649">
    <property type="protein sequence ID" value="EFJ11059.1"/>
    <property type="molecule type" value="Genomic_DNA"/>
</dbReference>
<dbReference type="eggNOG" id="KOG4197">
    <property type="taxonomic scope" value="Eukaryota"/>
</dbReference>
<dbReference type="HOGENOM" id="CLU_002706_28_1_1"/>
<gene>
    <name evidence="3" type="ORF">SELMODRAFT_126729</name>
</gene>
<keyword evidence="1" id="KW-0677">Repeat</keyword>
<dbReference type="KEGG" id="smo:SELMODRAFT_126729"/>
<dbReference type="Proteomes" id="UP000001514">
    <property type="component" value="Unassembled WGS sequence"/>
</dbReference>
<dbReference type="Pfam" id="PF01535">
    <property type="entry name" value="PPR"/>
    <property type="match status" value="1"/>
</dbReference>
<evidence type="ECO:0000256" key="1">
    <source>
        <dbReference type="ARBA" id="ARBA00022737"/>
    </source>
</evidence>
<dbReference type="InterPro" id="IPR002885">
    <property type="entry name" value="PPR_rpt"/>
</dbReference>
<dbReference type="GO" id="GO:0003723">
    <property type="term" value="F:RNA binding"/>
    <property type="evidence" value="ECO:0007669"/>
    <property type="project" value="InterPro"/>
</dbReference>
<feature type="repeat" description="PPR" evidence="2">
    <location>
        <begin position="126"/>
        <end position="160"/>
    </location>
</feature>
<dbReference type="AlphaFoldDB" id="D8SWP9"/>
<evidence type="ECO:0000313" key="3">
    <source>
        <dbReference type="EMBL" id="EFJ11059.1"/>
    </source>
</evidence>
<name>D8SWP9_SELML</name>
<protein>
    <recommendedName>
        <fullName evidence="5">Pentacotripeptide-repeat region of PRORP domain-containing protein</fullName>
    </recommendedName>
</protein>
<proteinExistence type="predicted"/>
<evidence type="ECO:0000256" key="2">
    <source>
        <dbReference type="PROSITE-ProRule" id="PRU00708"/>
    </source>
</evidence>
<dbReference type="Pfam" id="PF13041">
    <property type="entry name" value="PPR_2"/>
    <property type="match status" value="1"/>
</dbReference>
<dbReference type="Gramene" id="EFJ11059">
    <property type="protein sequence ID" value="EFJ11059"/>
    <property type="gene ID" value="SELMODRAFT_126729"/>
</dbReference>
<evidence type="ECO:0008006" key="5">
    <source>
        <dbReference type="Google" id="ProtNLM"/>
    </source>
</evidence>
<dbReference type="InterPro" id="IPR011990">
    <property type="entry name" value="TPR-like_helical_dom_sf"/>
</dbReference>
<dbReference type="NCBIfam" id="TIGR00756">
    <property type="entry name" value="PPR"/>
    <property type="match status" value="3"/>
</dbReference>
<dbReference type="PROSITE" id="PS51375">
    <property type="entry name" value="PPR"/>
    <property type="match status" value="2"/>
</dbReference>
<dbReference type="GO" id="GO:0009451">
    <property type="term" value="P:RNA modification"/>
    <property type="evidence" value="ECO:0007669"/>
    <property type="project" value="InterPro"/>
</dbReference>
<evidence type="ECO:0000313" key="4">
    <source>
        <dbReference type="Proteomes" id="UP000001514"/>
    </source>
</evidence>
<dbReference type="PANTHER" id="PTHR47926">
    <property type="entry name" value="PENTATRICOPEPTIDE REPEAT-CONTAINING PROTEIN"/>
    <property type="match status" value="1"/>
</dbReference>
<keyword evidence="4" id="KW-1185">Reference proteome</keyword>
<dbReference type="InParanoid" id="D8SWP9"/>
<organism evidence="4">
    <name type="scientific">Selaginella moellendorffii</name>
    <name type="common">Spikemoss</name>
    <dbReference type="NCBI Taxonomy" id="88036"/>
    <lineage>
        <taxon>Eukaryota</taxon>
        <taxon>Viridiplantae</taxon>
        <taxon>Streptophyta</taxon>
        <taxon>Embryophyta</taxon>
        <taxon>Tracheophyta</taxon>
        <taxon>Lycopodiopsida</taxon>
        <taxon>Selaginellales</taxon>
        <taxon>Selaginellaceae</taxon>
        <taxon>Selaginella</taxon>
    </lineage>
</organism>
<sequence>MGLSIHRQVKDSGCHVNTFLQTCLIDVYGHCGRMDLAADVFHKMAVKNVASWNSMILGYVESGKWANAMDLYARMDCKPNHITYIAALKAYTGCASEKLSTSGKISCLQQGIDIHKKTEAAGFDRNIFVAKALLNMYCKCGQMKVAEQVFVSMNCRDTSPQLLGTSI</sequence>
<reference evidence="3 4" key="1">
    <citation type="journal article" date="2011" name="Science">
        <title>The Selaginella genome identifies genetic changes associated with the evolution of vascular plants.</title>
        <authorList>
            <person name="Banks J.A."/>
            <person name="Nishiyama T."/>
            <person name="Hasebe M."/>
            <person name="Bowman J.L."/>
            <person name="Gribskov M."/>
            <person name="dePamphilis C."/>
            <person name="Albert V.A."/>
            <person name="Aono N."/>
            <person name="Aoyama T."/>
            <person name="Ambrose B.A."/>
            <person name="Ashton N.W."/>
            <person name="Axtell M.J."/>
            <person name="Barker E."/>
            <person name="Barker M.S."/>
            <person name="Bennetzen J.L."/>
            <person name="Bonawitz N.D."/>
            <person name="Chapple C."/>
            <person name="Cheng C."/>
            <person name="Correa L.G."/>
            <person name="Dacre M."/>
            <person name="DeBarry J."/>
            <person name="Dreyer I."/>
            <person name="Elias M."/>
            <person name="Engstrom E.M."/>
            <person name="Estelle M."/>
            <person name="Feng L."/>
            <person name="Finet C."/>
            <person name="Floyd S.K."/>
            <person name="Frommer W.B."/>
            <person name="Fujita T."/>
            <person name="Gramzow L."/>
            <person name="Gutensohn M."/>
            <person name="Harholt J."/>
            <person name="Hattori M."/>
            <person name="Heyl A."/>
            <person name="Hirai T."/>
            <person name="Hiwatashi Y."/>
            <person name="Ishikawa M."/>
            <person name="Iwata M."/>
            <person name="Karol K.G."/>
            <person name="Koehler B."/>
            <person name="Kolukisaoglu U."/>
            <person name="Kubo M."/>
            <person name="Kurata T."/>
            <person name="Lalonde S."/>
            <person name="Li K."/>
            <person name="Li Y."/>
            <person name="Litt A."/>
            <person name="Lyons E."/>
            <person name="Manning G."/>
            <person name="Maruyama T."/>
            <person name="Michael T.P."/>
            <person name="Mikami K."/>
            <person name="Miyazaki S."/>
            <person name="Morinaga S."/>
            <person name="Murata T."/>
            <person name="Mueller-Roeber B."/>
            <person name="Nelson D.R."/>
            <person name="Obara M."/>
            <person name="Oguri Y."/>
            <person name="Olmstead R.G."/>
            <person name="Onodera N."/>
            <person name="Petersen B.L."/>
            <person name="Pils B."/>
            <person name="Prigge M."/>
            <person name="Rensing S.A."/>
            <person name="Riano-Pachon D.M."/>
            <person name="Roberts A.W."/>
            <person name="Sato Y."/>
            <person name="Scheller H.V."/>
            <person name="Schulz B."/>
            <person name="Schulz C."/>
            <person name="Shakirov E.V."/>
            <person name="Shibagaki N."/>
            <person name="Shinohara N."/>
            <person name="Shippen D.E."/>
            <person name="Soerensen I."/>
            <person name="Sotooka R."/>
            <person name="Sugimoto N."/>
            <person name="Sugita M."/>
            <person name="Sumikawa N."/>
            <person name="Tanurdzic M."/>
            <person name="Theissen G."/>
            <person name="Ulvskov P."/>
            <person name="Wakazuki S."/>
            <person name="Weng J.K."/>
            <person name="Willats W.W."/>
            <person name="Wipf D."/>
            <person name="Wolf P.G."/>
            <person name="Yang L."/>
            <person name="Zimmer A.D."/>
            <person name="Zhu Q."/>
            <person name="Mitros T."/>
            <person name="Hellsten U."/>
            <person name="Loque D."/>
            <person name="Otillar R."/>
            <person name="Salamov A."/>
            <person name="Schmutz J."/>
            <person name="Shapiro H."/>
            <person name="Lindquist E."/>
            <person name="Lucas S."/>
            <person name="Rokhsar D."/>
            <person name="Grigoriev I.V."/>
        </authorList>
    </citation>
    <scope>NUCLEOTIDE SEQUENCE [LARGE SCALE GENOMIC DNA]</scope>
</reference>
<dbReference type="Gene3D" id="1.25.40.10">
    <property type="entry name" value="Tetratricopeptide repeat domain"/>
    <property type="match status" value="2"/>
</dbReference>